<dbReference type="Gene3D" id="1.10.150.120">
    <property type="entry name" value="[2Fe-2S]-binding domain"/>
    <property type="match status" value="1"/>
</dbReference>
<dbReference type="EMBL" id="JAUFQS010000003">
    <property type="protein sequence ID" value="MDN3686817.1"/>
    <property type="molecule type" value="Genomic_DNA"/>
</dbReference>
<dbReference type="CDD" id="cd00207">
    <property type="entry name" value="fer2"/>
    <property type="match status" value="1"/>
</dbReference>
<accession>A0ABT8C439</accession>
<feature type="domain" description="2Fe-2S ferredoxin-type" evidence="6">
    <location>
        <begin position="1"/>
        <end position="75"/>
    </location>
</feature>
<dbReference type="SUPFAM" id="SSF47741">
    <property type="entry name" value="CO dehydrogenase ISP C-domain like"/>
    <property type="match status" value="1"/>
</dbReference>
<dbReference type="InterPro" id="IPR051452">
    <property type="entry name" value="Diverse_Oxidoreductases"/>
</dbReference>
<evidence type="ECO:0000313" key="8">
    <source>
        <dbReference type="Proteomes" id="UP001236663"/>
    </source>
</evidence>
<dbReference type="InterPro" id="IPR002888">
    <property type="entry name" value="2Fe-2S-bd"/>
</dbReference>
<dbReference type="InterPro" id="IPR001041">
    <property type="entry name" value="2Fe-2S_ferredoxin-type"/>
</dbReference>
<proteinExistence type="predicted"/>
<dbReference type="InterPro" id="IPR036010">
    <property type="entry name" value="2Fe-2S_ferredoxin-like_sf"/>
</dbReference>
<evidence type="ECO:0000256" key="4">
    <source>
        <dbReference type="ARBA" id="ARBA00023004"/>
    </source>
</evidence>
<evidence type="ECO:0000256" key="1">
    <source>
        <dbReference type="ARBA" id="ARBA00022714"/>
    </source>
</evidence>
<keyword evidence="4" id="KW-0408">Iron</keyword>
<keyword evidence="3" id="KW-0560">Oxidoreductase</keyword>
<keyword evidence="1" id="KW-0001">2Fe-2S</keyword>
<dbReference type="PROSITE" id="PS51085">
    <property type="entry name" value="2FE2S_FER_2"/>
    <property type="match status" value="1"/>
</dbReference>
<dbReference type="Pfam" id="PF00111">
    <property type="entry name" value="Fer2"/>
    <property type="match status" value="1"/>
</dbReference>
<dbReference type="PROSITE" id="PS00197">
    <property type="entry name" value="2FE2S_FER_1"/>
    <property type="match status" value="1"/>
</dbReference>
<dbReference type="RefSeq" id="WP_163384954.1">
    <property type="nucleotide sequence ID" value="NZ_JAUFQS010000003.1"/>
</dbReference>
<evidence type="ECO:0000313" key="7">
    <source>
        <dbReference type="EMBL" id="MDN3686817.1"/>
    </source>
</evidence>
<keyword evidence="5" id="KW-0411">Iron-sulfur</keyword>
<dbReference type="Pfam" id="PF01799">
    <property type="entry name" value="Fer2_2"/>
    <property type="match status" value="1"/>
</dbReference>
<comment type="caution">
    <text evidence="7">The sequence shown here is derived from an EMBL/GenBank/DDBJ whole genome shotgun (WGS) entry which is preliminary data.</text>
</comment>
<dbReference type="PANTHER" id="PTHR44379">
    <property type="entry name" value="OXIDOREDUCTASE WITH IRON-SULFUR SUBUNIT"/>
    <property type="match status" value="1"/>
</dbReference>
<evidence type="ECO:0000256" key="3">
    <source>
        <dbReference type="ARBA" id="ARBA00023002"/>
    </source>
</evidence>
<dbReference type="InterPro" id="IPR006058">
    <property type="entry name" value="2Fe2S_fd_BS"/>
</dbReference>
<evidence type="ECO:0000256" key="5">
    <source>
        <dbReference type="ARBA" id="ARBA00023014"/>
    </source>
</evidence>
<organism evidence="7 8">
    <name type="scientific">Cyclobacterium jeungdonense</name>
    <dbReference type="NCBI Taxonomy" id="708087"/>
    <lineage>
        <taxon>Bacteria</taxon>
        <taxon>Pseudomonadati</taxon>
        <taxon>Bacteroidota</taxon>
        <taxon>Cytophagia</taxon>
        <taxon>Cytophagales</taxon>
        <taxon>Cyclobacteriaceae</taxon>
        <taxon>Cyclobacterium</taxon>
    </lineage>
</organism>
<dbReference type="InterPro" id="IPR036884">
    <property type="entry name" value="2Fe-2S-bd_dom_sf"/>
</dbReference>
<evidence type="ECO:0000259" key="6">
    <source>
        <dbReference type="PROSITE" id="PS51085"/>
    </source>
</evidence>
<evidence type="ECO:0000256" key="2">
    <source>
        <dbReference type="ARBA" id="ARBA00022723"/>
    </source>
</evidence>
<dbReference type="PANTHER" id="PTHR44379:SF2">
    <property type="entry name" value="BLR6218 PROTEIN"/>
    <property type="match status" value="1"/>
</dbReference>
<keyword evidence="2" id="KW-0479">Metal-binding</keyword>
<reference evidence="8" key="1">
    <citation type="journal article" date="2019" name="Int. J. Syst. Evol. Microbiol.">
        <title>The Global Catalogue of Microorganisms (GCM) 10K type strain sequencing project: providing services to taxonomists for standard genome sequencing and annotation.</title>
        <authorList>
            <consortium name="The Broad Institute Genomics Platform"/>
            <consortium name="The Broad Institute Genome Sequencing Center for Infectious Disease"/>
            <person name="Wu L."/>
            <person name="Ma J."/>
        </authorList>
    </citation>
    <scope>NUCLEOTIDE SEQUENCE [LARGE SCALE GENOMIC DNA]</scope>
    <source>
        <strain evidence="8">CECT 7706</strain>
    </source>
</reference>
<protein>
    <submittedName>
        <fullName evidence="7">(2Fe-2S)-binding protein</fullName>
    </submittedName>
</protein>
<keyword evidence="8" id="KW-1185">Reference proteome</keyword>
<dbReference type="SUPFAM" id="SSF54292">
    <property type="entry name" value="2Fe-2S ferredoxin-like"/>
    <property type="match status" value="1"/>
</dbReference>
<gene>
    <name evidence="7" type="ORF">QWZ15_03145</name>
</gene>
<name>A0ABT8C439_9BACT</name>
<sequence>MKVSVNNKEYTVEVDGNPSLLEVLREQLDLTGTKYGCGEAACGACRVLVNGTPTPSCITPVTSIQGKQVLTIEGLETDGKLHPVQQVFLEEDVFQCSYCAPGMVMTAVALVENNKGMGEQEIIDGMNGNICRCCTYPAIVKALHKLTQKETKG</sequence>
<dbReference type="Gene3D" id="3.10.20.30">
    <property type="match status" value="1"/>
</dbReference>
<dbReference type="Proteomes" id="UP001236663">
    <property type="component" value="Unassembled WGS sequence"/>
</dbReference>
<dbReference type="InterPro" id="IPR012675">
    <property type="entry name" value="Beta-grasp_dom_sf"/>
</dbReference>